<dbReference type="AlphaFoldDB" id="A0AAD2FBI6"/>
<reference evidence="4" key="1">
    <citation type="submission" date="2023-08" db="EMBL/GenBank/DDBJ databases">
        <authorList>
            <person name="Audoor S."/>
            <person name="Bilcke G."/>
        </authorList>
    </citation>
    <scope>NUCLEOTIDE SEQUENCE</scope>
</reference>
<dbReference type="GO" id="GO:0005634">
    <property type="term" value="C:nucleus"/>
    <property type="evidence" value="ECO:0007669"/>
    <property type="project" value="TreeGrafter"/>
</dbReference>
<comment type="caution">
    <text evidence="4">The sequence shown here is derived from an EMBL/GenBank/DDBJ whole genome shotgun (WGS) entry which is preliminary data.</text>
</comment>
<dbReference type="PANTHER" id="PTHR10539">
    <property type="entry name" value="26S PROTEASOME NON-ATPASE REGULATORY SUBUNIT 13"/>
    <property type="match status" value="1"/>
</dbReference>
<dbReference type="GO" id="GO:0006511">
    <property type="term" value="P:ubiquitin-dependent protein catabolic process"/>
    <property type="evidence" value="ECO:0007669"/>
    <property type="project" value="TreeGrafter"/>
</dbReference>
<dbReference type="InterPro" id="IPR035298">
    <property type="entry name" value="PSMD13"/>
</dbReference>
<evidence type="ECO:0000259" key="3">
    <source>
        <dbReference type="PROSITE" id="PS50250"/>
    </source>
</evidence>
<dbReference type="GO" id="GO:0008541">
    <property type="term" value="C:proteasome regulatory particle, lid subcomplex"/>
    <property type="evidence" value="ECO:0007669"/>
    <property type="project" value="TreeGrafter"/>
</dbReference>
<organism evidence="4 5">
    <name type="scientific">Cylindrotheca closterium</name>
    <dbReference type="NCBI Taxonomy" id="2856"/>
    <lineage>
        <taxon>Eukaryota</taxon>
        <taxon>Sar</taxon>
        <taxon>Stramenopiles</taxon>
        <taxon>Ochrophyta</taxon>
        <taxon>Bacillariophyta</taxon>
        <taxon>Bacillariophyceae</taxon>
        <taxon>Bacillariophycidae</taxon>
        <taxon>Bacillariales</taxon>
        <taxon>Bacillariaceae</taxon>
        <taxon>Cylindrotheca</taxon>
    </lineage>
</organism>
<sequence>MSAYVDPMGATVEHCNAMATQFPDLAEKYYNVFRQCCQQKLWHQLTLCMMEFYTADDTNRPISGDNKSTYLALYKELVQAVAGKLNKLSVSQIAAAVAFSGLSQEEGTALLDALLETTPKTDIASKLYLESKRSLLLLNDSPDKETLASIYALIKTNKELLDQLIQDSPDVIIVNRAHYEMTMSYYKIVGPPEAFYEEAIRYLNYYTPEDKDADKAKSQQLAVDICLSALTGEGVYNLGQVVSNPMLLALKETPDAWLMELLEACGNGQVTEFKELVSVKYPAQIASQPALVNMGVQMQEKMTLLALVKMIFERPASERTVDFATISKVLQISVDQVEWVIMRAFSVKLMEGSMDQVDEIVHVTWILPRVLDNGQMSALANRFGEWAVKVAKTKESMQADGGALTQ</sequence>
<accession>A0AAD2FBI6</accession>
<feature type="domain" description="PCI" evidence="3">
    <location>
        <begin position="194"/>
        <end position="368"/>
    </location>
</feature>
<evidence type="ECO:0000256" key="1">
    <source>
        <dbReference type="ARBA" id="ARBA00006207"/>
    </source>
</evidence>
<dbReference type="PROSITE" id="PS50250">
    <property type="entry name" value="PCI"/>
    <property type="match status" value="1"/>
</dbReference>
<evidence type="ECO:0000313" key="5">
    <source>
        <dbReference type="Proteomes" id="UP001295423"/>
    </source>
</evidence>
<dbReference type="GO" id="GO:0005198">
    <property type="term" value="F:structural molecule activity"/>
    <property type="evidence" value="ECO:0007669"/>
    <property type="project" value="TreeGrafter"/>
</dbReference>
<evidence type="ECO:0000313" key="4">
    <source>
        <dbReference type="EMBL" id="CAJ1924458.1"/>
    </source>
</evidence>
<dbReference type="GO" id="GO:0005829">
    <property type="term" value="C:cytosol"/>
    <property type="evidence" value="ECO:0007669"/>
    <property type="project" value="TreeGrafter"/>
</dbReference>
<dbReference type="EMBL" id="CAKOGP040000002">
    <property type="protein sequence ID" value="CAJ1924458.1"/>
    <property type="molecule type" value="Genomic_DNA"/>
</dbReference>
<gene>
    <name evidence="4" type="ORF">CYCCA115_LOCUS1085</name>
</gene>
<protein>
    <recommendedName>
        <fullName evidence="3">PCI domain-containing protein</fullName>
    </recommendedName>
</protein>
<name>A0AAD2FBI6_9STRA</name>
<keyword evidence="2" id="KW-0647">Proteasome</keyword>
<dbReference type="SMART" id="SM00088">
    <property type="entry name" value="PINT"/>
    <property type="match status" value="1"/>
</dbReference>
<dbReference type="SUPFAM" id="SSF46785">
    <property type="entry name" value="Winged helix' DNA-binding domain"/>
    <property type="match status" value="1"/>
</dbReference>
<dbReference type="Pfam" id="PF22037">
    <property type="entry name" value="PSD13_N"/>
    <property type="match status" value="1"/>
</dbReference>
<dbReference type="PANTHER" id="PTHR10539:SF0">
    <property type="entry name" value="26S PROTEASOME NON-ATPASE REGULATORY SUBUNIT 13"/>
    <property type="match status" value="1"/>
</dbReference>
<evidence type="ECO:0000256" key="2">
    <source>
        <dbReference type="ARBA" id="ARBA00022942"/>
    </source>
</evidence>
<dbReference type="InterPro" id="IPR036390">
    <property type="entry name" value="WH_DNA-bd_sf"/>
</dbReference>
<proteinExistence type="inferred from homology"/>
<comment type="similarity">
    <text evidence="1">Belongs to the proteasome subunit S11 family.</text>
</comment>
<keyword evidence="5" id="KW-1185">Reference proteome</keyword>
<dbReference type="Pfam" id="PF01399">
    <property type="entry name" value="PCI"/>
    <property type="match status" value="1"/>
</dbReference>
<dbReference type="InterPro" id="IPR000717">
    <property type="entry name" value="PCI_dom"/>
</dbReference>
<dbReference type="InterPro" id="IPR054179">
    <property type="entry name" value="PSD13_N"/>
</dbReference>
<dbReference type="Proteomes" id="UP001295423">
    <property type="component" value="Unassembled WGS sequence"/>
</dbReference>